<sequence length="490" mass="52724">MLLTSLTAGLNEHVTDVAMTDVRGALSIGHDEGTWLTALFEATNVSAMAFAPWCSVTFSLRRFTIGATLMFALLGLLCPFAANVETLAVLRALQGLAGGCLPPMLMTAALRYLPPNIKLYGLAGYALTATFGPNLGTPLAALWTEYVNWRMVFWQVVPLCLVSSAAIAYGLPQDPLRLERIRSFNWVGLLTGFPAISMLVIGLYQGDRLDWLNSPLICVLLGGGGLLFCLFLLNEWSHPLPFFKLRMLAKRNFTHSLVTLAGVLVVLLGVAVIPSDYLAEVRGYRPLQIAPLALVVALPQLIALPVTAAILNIERVDCRWVLGLGLTLMAASCVLGSFMTSDWVRENFYLLQTLLTVGEPMAVIPLLMQTTTGLPPTEGPFASAMFNMVKGFAAAIGTGLVEGLGTAREHYHSAMLVDRLGGEPLIIGQAADRTGTFADLAGRIHEQAVVLMSADLYLVMAAIVAALVLLVPIVPVRVRPPRAPTQTTSR</sequence>
<dbReference type="AlphaFoldDB" id="A0A6S7AVZ8"/>
<dbReference type="InterPro" id="IPR011701">
    <property type="entry name" value="MFS"/>
</dbReference>
<keyword evidence="3 6" id="KW-0812">Transmembrane</keyword>
<evidence type="ECO:0000256" key="1">
    <source>
        <dbReference type="ARBA" id="ARBA00004141"/>
    </source>
</evidence>
<keyword evidence="2" id="KW-0813">Transport</keyword>
<proteinExistence type="predicted"/>
<dbReference type="PANTHER" id="PTHR42718:SF9">
    <property type="entry name" value="MAJOR FACILITATOR SUPERFAMILY MULTIDRUG TRANSPORTER MFSC"/>
    <property type="match status" value="1"/>
</dbReference>
<organism evidence="8 9">
    <name type="scientific">Paraburkholderia ultramafica</name>
    <dbReference type="NCBI Taxonomy" id="1544867"/>
    <lineage>
        <taxon>Bacteria</taxon>
        <taxon>Pseudomonadati</taxon>
        <taxon>Pseudomonadota</taxon>
        <taxon>Betaproteobacteria</taxon>
        <taxon>Burkholderiales</taxon>
        <taxon>Burkholderiaceae</taxon>
        <taxon>Paraburkholderia</taxon>
    </lineage>
</organism>
<evidence type="ECO:0000259" key="7">
    <source>
        <dbReference type="PROSITE" id="PS50850"/>
    </source>
</evidence>
<dbReference type="GO" id="GO:0022857">
    <property type="term" value="F:transmembrane transporter activity"/>
    <property type="evidence" value="ECO:0007669"/>
    <property type="project" value="InterPro"/>
</dbReference>
<feature type="domain" description="Major facilitator superfamily (MFS) profile" evidence="7">
    <location>
        <begin position="1"/>
        <end position="479"/>
    </location>
</feature>
<reference evidence="8 9" key="1">
    <citation type="submission" date="2020-04" db="EMBL/GenBank/DDBJ databases">
        <authorList>
            <person name="De Canck E."/>
        </authorList>
    </citation>
    <scope>NUCLEOTIDE SEQUENCE [LARGE SCALE GENOMIC DNA]</scope>
    <source>
        <strain evidence="8 9">LMG 28614</strain>
    </source>
</reference>
<evidence type="ECO:0000313" key="9">
    <source>
        <dbReference type="Proteomes" id="UP000494365"/>
    </source>
</evidence>
<keyword evidence="4 6" id="KW-1133">Transmembrane helix</keyword>
<feature type="transmembrane region" description="Helical" evidence="6">
    <location>
        <begin position="320"/>
        <end position="339"/>
    </location>
</feature>
<evidence type="ECO:0000256" key="2">
    <source>
        <dbReference type="ARBA" id="ARBA00022448"/>
    </source>
</evidence>
<dbReference type="InterPro" id="IPR036259">
    <property type="entry name" value="MFS_trans_sf"/>
</dbReference>
<dbReference type="InterPro" id="IPR020846">
    <property type="entry name" value="MFS_dom"/>
</dbReference>
<protein>
    <submittedName>
        <fullName evidence="8">Colistin resistance protein EmrB</fullName>
    </submittedName>
</protein>
<feature type="transmembrane region" description="Helical" evidence="6">
    <location>
        <begin position="63"/>
        <end position="82"/>
    </location>
</feature>
<feature type="transmembrane region" description="Helical" evidence="6">
    <location>
        <begin position="152"/>
        <end position="171"/>
    </location>
</feature>
<evidence type="ECO:0000256" key="5">
    <source>
        <dbReference type="ARBA" id="ARBA00023136"/>
    </source>
</evidence>
<comment type="subcellular location">
    <subcellularLocation>
        <location evidence="1">Membrane</location>
        <topology evidence="1">Multi-pass membrane protein</topology>
    </subcellularLocation>
</comment>
<feature type="transmembrane region" description="Helical" evidence="6">
    <location>
        <begin position="253"/>
        <end position="273"/>
    </location>
</feature>
<feature type="transmembrane region" description="Helical" evidence="6">
    <location>
        <begin position="122"/>
        <end position="146"/>
    </location>
</feature>
<dbReference type="Proteomes" id="UP000494365">
    <property type="component" value="Unassembled WGS sequence"/>
</dbReference>
<dbReference type="RefSeq" id="WP_246278939.1">
    <property type="nucleotide sequence ID" value="NZ_CADIKK010000003.1"/>
</dbReference>
<name>A0A6S7AVZ8_9BURK</name>
<evidence type="ECO:0000256" key="3">
    <source>
        <dbReference type="ARBA" id="ARBA00022692"/>
    </source>
</evidence>
<gene>
    <name evidence="8" type="primary">emrB_2</name>
    <name evidence="8" type="ORF">LMG28614_00875</name>
</gene>
<keyword evidence="9" id="KW-1185">Reference proteome</keyword>
<dbReference type="Gene3D" id="1.20.1250.20">
    <property type="entry name" value="MFS general substrate transporter like domains"/>
    <property type="match status" value="2"/>
</dbReference>
<evidence type="ECO:0000256" key="4">
    <source>
        <dbReference type="ARBA" id="ARBA00022989"/>
    </source>
</evidence>
<dbReference type="PROSITE" id="PS50850">
    <property type="entry name" value="MFS"/>
    <property type="match status" value="1"/>
</dbReference>
<dbReference type="SUPFAM" id="SSF103473">
    <property type="entry name" value="MFS general substrate transporter"/>
    <property type="match status" value="1"/>
</dbReference>
<dbReference type="EMBL" id="CADIKK010000003">
    <property type="protein sequence ID" value="CAB3779578.1"/>
    <property type="molecule type" value="Genomic_DNA"/>
</dbReference>
<feature type="transmembrane region" description="Helical" evidence="6">
    <location>
        <begin position="293"/>
        <end position="313"/>
    </location>
</feature>
<feature type="transmembrane region" description="Helical" evidence="6">
    <location>
        <begin position="183"/>
        <end position="205"/>
    </location>
</feature>
<accession>A0A6S7AVZ8</accession>
<evidence type="ECO:0000313" key="8">
    <source>
        <dbReference type="EMBL" id="CAB3779578.1"/>
    </source>
</evidence>
<dbReference type="Pfam" id="PF07690">
    <property type="entry name" value="MFS_1"/>
    <property type="match status" value="1"/>
</dbReference>
<feature type="transmembrane region" description="Helical" evidence="6">
    <location>
        <begin position="88"/>
        <end position="110"/>
    </location>
</feature>
<dbReference type="PANTHER" id="PTHR42718">
    <property type="entry name" value="MAJOR FACILITATOR SUPERFAMILY MULTIDRUG TRANSPORTER MFSC"/>
    <property type="match status" value="1"/>
</dbReference>
<feature type="transmembrane region" description="Helical" evidence="6">
    <location>
        <begin position="456"/>
        <end position="476"/>
    </location>
</feature>
<feature type="transmembrane region" description="Helical" evidence="6">
    <location>
        <begin position="211"/>
        <end position="233"/>
    </location>
</feature>
<keyword evidence="5 6" id="KW-0472">Membrane</keyword>
<dbReference type="GO" id="GO:0016020">
    <property type="term" value="C:membrane"/>
    <property type="evidence" value="ECO:0007669"/>
    <property type="project" value="UniProtKB-SubCell"/>
</dbReference>
<evidence type="ECO:0000256" key="6">
    <source>
        <dbReference type="SAM" id="Phobius"/>
    </source>
</evidence>